<evidence type="ECO:0000256" key="1">
    <source>
        <dbReference type="SAM" id="MobiDB-lite"/>
    </source>
</evidence>
<protein>
    <submittedName>
        <fullName evidence="2">Uncharacterized protein</fullName>
    </submittedName>
</protein>
<name>A0A6G1PMF4_CHAAH</name>
<feature type="region of interest" description="Disordered" evidence="1">
    <location>
        <begin position="66"/>
        <end position="89"/>
    </location>
</feature>
<organism evidence="2 3">
    <name type="scientific">Channa argus</name>
    <name type="common">Northern snakehead</name>
    <name type="synonym">Ophicephalus argus</name>
    <dbReference type="NCBI Taxonomy" id="215402"/>
    <lineage>
        <taxon>Eukaryota</taxon>
        <taxon>Metazoa</taxon>
        <taxon>Chordata</taxon>
        <taxon>Craniata</taxon>
        <taxon>Vertebrata</taxon>
        <taxon>Euteleostomi</taxon>
        <taxon>Actinopterygii</taxon>
        <taxon>Neopterygii</taxon>
        <taxon>Teleostei</taxon>
        <taxon>Neoteleostei</taxon>
        <taxon>Acanthomorphata</taxon>
        <taxon>Anabantaria</taxon>
        <taxon>Anabantiformes</taxon>
        <taxon>Channoidei</taxon>
        <taxon>Channidae</taxon>
        <taxon>Channa</taxon>
    </lineage>
</organism>
<dbReference type="Proteomes" id="UP000503349">
    <property type="component" value="Chromosome 7"/>
</dbReference>
<gene>
    <name evidence="2" type="ORF">EXN66_Car007117</name>
</gene>
<proteinExistence type="predicted"/>
<dbReference type="EMBL" id="CM015718">
    <property type="protein sequence ID" value="KAF3691442.1"/>
    <property type="molecule type" value="Genomic_DNA"/>
</dbReference>
<keyword evidence="3" id="KW-1185">Reference proteome</keyword>
<evidence type="ECO:0000313" key="2">
    <source>
        <dbReference type="EMBL" id="KAF3691442.1"/>
    </source>
</evidence>
<reference evidence="2 3" key="1">
    <citation type="submission" date="2019-02" db="EMBL/GenBank/DDBJ databases">
        <title>Opniocepnalus argus genome.</title>
        <authorList>
            <person name="Zhou C."/>
            <person name="Xiao S."/>
        </authorList>
    </citation>
    <scope>NUCLEOTIDE SEQUENCE [LARGE SCALE GENOMIC DNA]</scope>
    <source>
        <strain evidence="2">OARG1902GOOAL</strain>
        <tissue evidence="2">Muscle</tissue>
    </source>
</reference>
<evidence type="ECO:0000313" key="3">
    <source>
        <dbReference type="Proteomes" id="UP000503349"/>
    </source>
</evidence>
<reference evidence="3" key="2">
    <citation type="submission" date="2019-02" db="EMBL/GenBank/DDBJ databases">
        <title>Opniocepnalus argus Var Kimnra genome.</title>
        <authorList>
            <person name="Zhou C."/>
            <person name="Xiao S."/>
        </authorList>
    </citation>
    <scope>NUCLEOTIDE SEQUENCE [LARGE SCALE GENOMIC DNA]</scope>
</reference>
<accession>A0A6G1PMF4</accession>
<sequence>MPSRKERTVDKDSPAADAIFLWLRHSSLQSGQPTAAHSPPALRKLIYIHFSTHTKSGPSERRLVYTAKQAHQSKGSERQHKLIQFKSNV</sequence>
<dbReference type="AlphaFoldDB" id="A0A6G1PMF4"/>